<feature type="compositionally biased region" description="Acidic residues" evidence="1">
    <location>
        <begin position="40"/>
        <end position="51"/>
    </location>
</feature>
<protein>
    <recommendedName>
        <fullName evidence="2">Transcription factor TFIIIC triple barrel domain-containing protein</fullName>
    </recommendedName>
</protein>
<dbReference type="Gene3D" id="2.60.40.4370">
    <property type="match status" value="1"/>
</dbReference>
<feature type="region of interest" description="Disordered" evidence="1">
    <location>
        <begin position="311"/>
        <end position="365"/>
    </location>
</feature>
<evidence type="ECO:0000259" key="2">
    <source>
        <dbReference type="Pfam" id="PF10419"/>
    </source>
</evidence>
<evidence type="ECO:0000256" key="1">
    <source>
        <dbReference type="SAM" id="MobiDB-lite"/>
    </source>
</evidence>
<proteinExistence type="predicted"/>
<name>A0A2N8UFF8_9BASI</name>
<evidence type="ECO:0000313" key="3">
    <source>
        <dbReference type="EMBL" id="SJX63489.1"/>
    </source>
</evidence>
<gene>
    <name evidence="3" type="ORF">SRS1_14245</name>
</gene>
<feature type="region of interest" description="Disordered" evidence="1">
    <location>
        <begin position="22"/>
        <end position="51"/>
    </location>
</feature>
<organism evidence="3 4">
    <name type="scientific">Sporisorium reilianum f. sp. reilianum</name>
    <dbReference type="NCBI Taxonomy" id="72559"/>
    <lineage>
        <taxon>Eukaryota</taxon>
        <taxon>Fungi</taxon>
        <taxon>Dikarya</taxon>
        <taxon>Basidiomycota</taxon>
        <taxon>Ustilaginomycotina</taxon>
        <taxon>Ustilaginomycetes</taxon>
        <taxon>Ustilaginales</taxon>
        <taxon>Ustilaginaceae</taxon>
        <taxon>Sporisorium</taxon>
    </lineage>
</organism>
<feature type="compositionally biased region" description="Basic and acidic residues" evidence="1">
    <location>
        <begin position="109"/>
        <end position="121"/>
    </location>
</feature>
<dbReference type="AlphaFoldDB" id="A0A2N8UFF8"/>
<accession>A0A2N8UFF8</accession>
<dbReference type="Pfam" id="PF10419">
    <property type="entry name" value="TFIIIC_sub6"/>
    <property type="match status" value="1"/>
</dbReference>
<dbReference type="InterPro" id="IPR019481">
    <property type="entry name" value="TFIIIC_triple_barrel"/>
</dbReference>
<feature type="region of interest" description="Disordered" evidence="1">
    <location>
        <begin position="273"/>
        <end position="296"/>
    </location>
</feature>
<feature type="compositionally biased region" description="Polar residues" evidence="1">
    <location>
        <begin position="348"/>
        <end position="365"/>
    </location>
</feature>
<sequence length="365" mass="39282">MTIAPIIDASWHRLPGDSFGAGPSALTPLDGSSSMRTSTDESDGDDGSEWSFSDSEELVTLDLGTERIAKRALLGYSVGLDFVDADATSSASASSARSVRGFRGASHIDGTDTDKRTKRGADPAAARSTANAPHIAAGKQLSITGLDTPTPLLKINETVLRSTRMCMFGTEIVLRDHLDPTRARNRQHRLQPIPPSTSDGRANVNSTTTRRRILFKPIYDPAARETTASDAAALDRLRALAKPPAYVLAHEAKQPALEEQQRAASLANLMGSALQGETPQRGSAKGKYKRKEVSAEEQIVRAAERKIRKAAKLHLQEQQQRERQGEAAALPGEAVQESRRDDEAGNADGNSTEQQPPPSFDSNQP</sequence>
<feature type="region of interest" description="Disordered" evidence="1">
    <location>
        <begin position="93"/>
        <end position="133"/>
    </location>
</feature>
<dbReference type="Proteomes" id="UP000239563">
    <property type="component" value="Chromosome VIII"/>
</dbReference>
<reference evidence="3 4" key="1">
    <citation type="submission" date="2017-02" db="EMBL/GenBank/DDBJ databases">
        <authorList>
            <person name="Peterson S.W."/>
        </authorList>
    </citation>
    <scope>NUCLEOTIDE SEQUENCE [LARGE SCALE GENOMIC DNA]</scope>
    <source>
        <strain evidence="3 4">SRS1_H2-8</strain>
    </source>
</reference>
<feature type="compositionally biased region" description="Low complexity" evidence="1">
    <location>
        <begin position="93"/>
        <end position="105"/>
    </location>
</feature>
<evidence type="ECO:0000313" key="4">
    <source>
        <dbReference type="Proteomes" id="UP000239563"/>
    </source>
</evidence>
<dbReference type="EMBL" id="LT795061">
    <property type="protein sequence ID" value="SJX63489.1"/>
    <property type="molecule type" value="Genomic_DNA"/>
</dbReference>
<feature type="domain" description="Transcription factor TFIIIC triple barrel" evidence="2">
    <location>
        <begin position="56"/>
        <end position="218"/>
    </location>
</feature>